<evidence type="ECO:0000313" key="3">
    <source>
        <dbReference type="Proteomes" id="UP000789396"/>
    </source>
</evidence>
<evidence type="ECO:0000256" key="1">
    <source>
        <dbReference type="SAM" id="MobiDB-lite"/>
    </source>
</evidence>
<protein>
    <submittedName>
        <fullName evidence="2">18102_t:CDS:1</fullName>
    </submittedName>
</protein>
<feature type="region of interest" description="Disordered" evidence="1">
    <location>
        <begin position="1"/>
        <end position="65"/>
    </location>
</feature>
<dbReference type="Proteomes" id="UP000789396">
    <property type="component" value="Unassembled WGS sequence"/>
</dbReference>
<name>A0A9N9EE89_9GLOM</name>
<feature type="compositionally biased region" description="Basic and acidic residues" evidence="1">
    <location>
        <begin position="9"/>
        <end position="18"/>
    </location>
</feature>
<evidence type="ECO:0000313" key="2">
    <source>
        <dbReference type="EMBL" id="CAG8673792.1"/>
    </source>
</evidence>
<accession>A0A9N9EE89</accession>
<proteinExistence type="predicted"/>
<comment type="caution">
    <text evidence="2">The sequence shown here is derived from an EMBL/GenBank/DDBJ whole genome shotgun (WGS) entry which is preliminary data.</text>
</comment>
<dbReference type="AlphaFoldDB" id="A0A9N9EE89"/>
<feature type="non-terminal residue" evidence="2">
    <location>
        <position position="106"/>
    </location>
</feature>
<gene>
    <name evidence="2" type="ORF">RFULGI_LOCUS9335</name>
</gene>
<feature type="compositionally biased region" description="Polar residues" evidence="1">
    <location>
        <begin position="20"/>
        <end position="55"/>
    </location>
</feature>
<keyword evidence="3" id="KW-1185">Reference proteome</keyword>
<reference evidence="2" key="1">
    <citation type="submission" date="2021-06" db="EMBL/GenBank/DDBJ databases">
        <authorList>
            <person name="Kallberg Y."/>
            <person name="Tangrot J."/>
            <person name="Rosling A."/>
        </authorList>
    </citation>
    <scope>NUCLEOTIDE SEQUENCE</scope>
    <source>
        <strain evidence="2">IN212</strain>
    </source>
</reference>
<sequence length="106" mass="12066">MNNKKKKNLSQEKSKDQEELSSGSDTVQVSDTEQVSNTEQTSDTEQISDTEQVFTKRSHTRKDSDQNCICDVIEESLFEELNASKYWSLMIDESSTISDDKHLAIV</sequence>
<organism evidence="2 3">
    <name type="scientific">Racocetra fulgida</name>
    <dbReference type="NCBI Taxonomy" id="60492"/>
    <lineage>
        <taxon>Eukaryota</taxon>
        <taxon>Fungi</taxon>
        <taxon>Fungi incertae sedis</taxon>
        <taxon>Mucoromycota</taxon>
        <taxon>Glomeromycotina</taxon>
        <taxon>Glomeromycetes</taxon>
        <taxon>Diversisporales</taxon>
        <taxon>Gigasporaceae</taxon>
        <taxon>Racocetra</taxon>
    </lineage>
</organism>
<dbReference type="OrthoDB" id="10485097at2759"/>
<dbReference type="EMBL" id="CAJVPZ010016484">
    <property type="protein sequence ID" value="CAG8673792.1"/>
    <property type="molecule type" value="Genomic_DNA"/>
</dbReference>